<evidence type="ECO:0000313" key="3">
    <source>
        <dbReference type="Proteomes" id="UP000012117"/>
    </source>
</evidence>
<proteinExistence type="predicted"/>
<reference evidence="2 3" key="1">
    <citation type="submission" date="2013-01" db="EMBL/GenBank/DDBJ databases">
        <authorList>
            <person name="Harkins D.M."/>
            <person name="Durkin A.S."/>
            <person name="Brinkac L.M."/>
            <person name="Haft D.H."/>
            <person name="Selengut J.D."/>
            <person name="Sanka R."/>
            <person name="DePew J."/>
            <person name="Purushe J."/>
            <person name="Picardeau M."/>
            <person name="Werts C."/>
            <person name="Goarant C."/>
            <person name="Vinetz J.M."/>
            <person name="Sutton G.G."/>
            <person name="Nierman W.C."/>
            <person name="Fouts D.E."/>
        </authorList>
    </citation>
    <scope>NUCLEOTIDE SEQUENCE [LARGE SCALE GENOMIC DNA]</scope>
    <source>
        <strain evidence="2 3">200701872</strain>
    </source>
</reference>
<dbReference type="InterPro" id="IPR046345">
    <property type="entry name" value="TraB_PrgY-like"/>
</dbReference>
<sequence length="135" mass="15840">MRMAIYEGEKIGAKIVPIDREVSTTLKRAWWNIGIFNRLFLLSALLTSLFVKEDISEEKIEEMKSEDVLKDLFSQLPKRYESIKNVIIDERDSYLAQKIRDSAKRRKKSFCSRGSRSLARNSKSCPRRKGHFQIR</sequence>
<organism evidence="2 3">
    <name type="scientific">Leptospira interrogans serovar Pyrogenes str. 200701872</name>
    <dbReference type="NCBI Taxonomy" id="1193029"/>
    <lineage>
        <taxon>Bacteria</taxon>
        <taxon>Pseudomonadati</taxon>
        <taxon>Spirochaetota</taxon>
        <taxon>Spirochaetia</taxon>
        <taxon>Leptospirales</taxon>
        <taxon>Leptospiraceae</taxon>
        <taxon>Leptospira</taxon>
    </lineage>
</organism>
<dbReference type="EMBL" id="AKWN02000395">
    <property type="protein sequence ID" value="EMP06074.1"/>
    <property type="molecule type" value="Genomic_DNA"/>
</dbReference>
<dbReference type="AlphaFoldDB" id="M7A5P4"/>
<accession>M7A5P4</accession>
<feature type="compositionally biased region" description="Basic residues" evidence="1">
    <location>
        <begin position="125"/>
        <end position="135"/>
    </location>
</feature>
<evidence type="ECO:0000256" key="1">
    <source>
        <dbReference type="SAM" id="MobiDB-lite"/>
    </source>
</evidence>
<name>M7A5P4_LEPIR</name>
<feature type="region of interest" description="Disordered" evidence="1">
    <location>
        <begin position="114"/>
        <end position="135"/>
    </location>
</feature>
<dbReference type="InterPro" id="IPR002816">
    <property type="entry name" value="TraB/PrgY/GumN_fam"/>
</dbReference>
<feature type="compositionally biased region" description="Polar residues" evidence="1">
    <location>
        <begin position="114"/>
        <end position="124"/>
    </location>
</feature>
<comment type="caution">
    <text evidence="2">The sequence shown here is derived from an EMBL/GenBank/DDBJ whole genome shotgun (WGS) entry which is preliminary data.</text>
</comment>
<dbReference type="Proteomes" id="UP000012117">
    <property type="component" value="Unassembled WGS sequence"/>
</dbReference>
<protein>
    <submittedName>
        <fullName evidence="2">TraB domain protein</fullName>
    </submittedName>
</protein>
<evidence type="ECO:0000313" key="2">
    <source>
        <dbReference type="EMBL" id="EMP06074.1"/>
    </source>
</evidence>
<dbReference type="BioCyc" id="LINT1193029:G11R4-5015-MONOMER"/>
<dbReference type="PANTHER" id="PTHR21530:SF7">
    <property type="entry name" value="TRAB DOMAIN-CONTAINING PROTEIN"/>
    <property type="match status" value="1"/>
</dbReference>
<dbReference type="PANTHER" id="PTHR21530">
    <property type="entry name" value="PHEROMONE SHUTDOWN PROTEIN"/>
    <property type="match status" value="1"/>
</dbReference>
<dbReference type="Pfam" id="PF01963">
    <property type="entry name" value="TraB_PrgY_gumN"/>
    <property type="match status" value="1"/>
</dbReference>
<gene>
    <name evidence="2" type="ORF">LEP1GSC124_3459</name>
</gene>